<keyword evidence="1" id="KW-0472">Membrane</keyword>
<evidence type="ECO:0000256" key="1">
    <source>
        <dbReference type="SAM" id="Phobius"/>
    </source>
</evidence>
<dbReference type="AlphaFoldDB" id="A0A5P4SA74"/>
<dbReference type="EMBL" id="MK134858">
    <property type="protein sequence ID" value="QFC18605.1"/>
    <property type="molecule type" value="Genomic_DNA"/>
</dbReference>
<evidence type="ECO:0000313" key="2">
    <source>
        <dbReference type="EMBL" id="QFC18605.1"/>
    </source>
</evidence>
<organism evidence="2">
    <name type="scientific">Listeria monocytogenes</name>
    <dbReference type="NCBI Taxonomy" id="1639"/>
    <lineage>
        <taxon>Bacteria</taxon>
        <taxon>Bacillati</taxon>
        <taxon>Bacillota</taxon>
        <taxon>Bacilli</taxon>
        <taxon>Bacillales</taxon>
        <taxon>Listeriaceae</taxon>
        <taxon>Listeria</taxon>
    </lineage>
</organism>
<geneLocation type="plasmid" evidence="2">
    <name>pLM1686</name>
</geneLocation>
<reference evidence="2" key="1">
    <citation type="submission" date="2018-11" db="EMBL/GenBank/DDBJ databases">
        <title>Whole genome sequencing based investigation of maternal-neonatal listeriosis.</title>
        <authorList>
            <person name="Luo L."/>
            <person name="Payne M."/>
            <person name="Lan R."/>
            <person name="Wang Y."/>
        </authorList>
    </citation>
    <scope>NUCLEOTIDE SEQUENCE</scope>
    <source>
        <plasmid evidence="2">pLM1686</plasmid>
    </source>
</reference>
<dbReference type="RefSeq" id="WP_012952142.1">
    <property type="nucleotide sequence ID" value="NZ_CADFVC010000002.1"/>
</dbReference>
<name>A0A5P4SA74_LISMN</name>
<feature type="transmembrane region" description="Helical" evidence="1">
    <location>
        <begin position="6"/>
        <end position="29"/>
    </location>
</feature>
<accession>A0A5P4SA74</accession>
<sequence>MMILVIDLVIAILLVVSLNLIVIFFVIIADTIRGDKDGFSWKWNVGSSILLILSIVGVIYLWNLDNSIRKDLPKKWIAIEVEKLPDKEKGFSSKDLMINHREQNPYVVYENVKYPKLIKEELVYTNSVPTLNGFLKQRLKIVLPKNYDTDKRS</sequence>
<keyword evidence="1" id="KW-0812">Transmembrane</keyword>
<protein>
    <submittedName>
        <fullName evidence="2">Uncharacterized protein</fullName>
    </submittedName>
</protein>
<keyword evidence="2" id="KW-0614">Plasmid</keyword>
<gene>
    <name evidence="2" type="ORF">pLM1686_00048</name>
</gene>
<feature type="transmembrane region" description="Helical" evidence="1">
    <location>
        <begin position="41"/>
        <end position="62"/>
    </location>
</feature>
<proteinExistence type="predicted"/>
<keyword evidence="1" id="KW-1133">Transmembrane helix</keyword>